<dbReference type="AlphaFoldDB" id="A0A2M4AUB4"/>
<name>A0A2M4AUB4_9DIPT</name>
<organism evidence="1">
    <name type="scientific">Anopheles triannulatus</name>
    <dbReference type="NCBI Taxonomy" id="58253"/>
    <lineage>
        <taxon>Eukaryota</taxon>
        <taxon>Metazoa</taxon>
        <taxon>Ecdysozoa</taxon>
        <taxon>Arthropoda</taxon>
        <taxon>Hexapoda</taxon>
        <taxon>Insecta</taxon>
        <taxon>Pterygota</taxon>
        <taxon>Neoptera</taxon>
        <taxon>Endopterygota</taxon>
        <taxon>Diptera</taxon>
        <taxon>Nematocera</taxon>
        <taxon>Culicoidea</taxon>
        <taxon>Culicidae</taxon>
        <taxon>Anophelinae</taxon>
        <taxon>Anopheles</taxon>
    </lineage>
</organism>
<reference evidence="1" key="1">
    <citation type="submission" date="2018-01" db="EMBL/GenBank/DDBJ databases">
        <title>An insight into the sialome of Amazonian anophelines.</title>
        <authorList>
            <person name="Ribeiro J.M."/>
            <person name="Scarpassa V."/>
            <person name="Calvo E."/>
        </authorList>
    </citation>
    <scope>NUCLEOTIDE SEQUENCE</scope>
    <source>
        <tissue evidence="1">Salivary glands</tissue>
    </source>
</reference>
<evidence type="ECO:0000313" key="1">
    <source>
        <dbReference type="EMBL" id="MBW44188.1"/>
    </source>
</evidence>
<dbReference type="EMBL" id="GGFK01010867">
    <property type="protein sequence ID" value="MBW44188.1"/>
    <property type="molecule type" value="Transcribed_RNA"/>
</dbReference>
<proteinExistence type="predicted"/>
<sequence>MCAPRSIGFGALSTALLCARVFQIGYYTIYYHHHHHHHHHRHWASRLARPSLHNDCQLPEYHHLRLLVLHHHHNIHHYYYCYFCNYYCYYYFTCLPTSRPKLRCAALWATYQPTAGYLLYFYPRRHR</sequence>
<accession>A0A2M4AUB4</accession>
<protein>
    <submittedName>
        <fullName evidence="1">Uncharacterized protein</fullName>
    </submittedName>
</protein>